<dbReference type="PANTHER" id="PTHR43564:SF2">
    <property type="entry name" value="BLR6059 PROTEIN"/>
    <property type="match status" value="1"/>
</dbReference>
<keyword evidence="2" id="KW-1185">Reference proteome</keyword>
<dbReference type="AlphaFoldDB" id="A0A0K3A5M0"/>
<evidence type="ECO:0000313" key="1">
    <source>
        <dbReference type="EMBL" id="CTP91764.1"/>
    </source>
</evidence>
<accession>A0A0K3A5M0</accession>
<organism evidence="1 2">
    <name type="scientific">Xanthomonas graminis pv. arrhenatheri LMG 727</name>
    <dbReference type="NCBI Taxonomy" id="1195923"/>
    <lineage>
        <taxon>Bacteria</taxon>
        <taxon>Pseudomonadati</taxon>
        <taxon>Pseudomonadota</taxon>
        <taxon>Gammaproteobacteria</taxon>
        <taxon>Lysobacterales</taxon>
        <taxon>Lysobacteraceae</taxon>
        <taxon>Xanthomonas</taxon>
        <taxon>Xanthomonas translucens group</taxon>
        <taxon>Xanthomonas graminis</taxon>
    </lineage>
</organism>
<dbReference type="EMBL" id="CXOI01000063">
    <property type="protein sequence ID" value="CTP91764.1"/>
    <property type="molecule type" value="Genomic_DNA"/>
</dbReference>
<dbReference type="PANTHER" id="PTHR43564">
    <property type="entry name" value="KYNURENINE FORMAMIDASE-LIKE PROTEIN"/>
    <property type="match status" value="1"/>
</dbReference>
<protein>
    <submittedName>
        <fullName evidence="1">Putative cyclase</fullName>
    </submittedName>
</protein>
<gene>
    <name evidence="1" type="ORF">XTALMG727_3541</name>
</gene>
<reference evidence="2" key="1">
    <citation type="submission" date="2015-07" db="EMBL/GenBank/DDBJ databases">
        <authorList>
            <person name="Wibberg D."/>
        </authorList>
    </citation>
    <scope>NUCLEOTIDE SEQUENCE [LARGE SCALE GENOMIC DNA]</scope>
</reference>
<name>A0A0K3A5M0_9XANT</name>
<dbReference type="InterPro" id="IPR007325">
    <property type="entry name" value="KFase/CYL"/>
</dbReference>
<dbReference type="RefSeq" id="WP_053836428.1">
    <property type="nucleotide sequence ID" value="NZ_CXOI01000063.1"/>
</dbReference>
<dbReference type="Proteomes" id="UP000046187">
    <property type="component" value="Unassembled WGS sequence"/>
</dbReference>
<dbReference type="Gene3D" id="3.50.30.50">
    <property type="entry name" value="Putative cyclase"/>
    <property type="match status" value="1"/>
</dbReference>
<dbReference type="InterPro" id="IPR037175">
    <property type="entry name" value="KFase_sf"/>
</dbReference>
<dbReference type="Pfam" id="PF04199">
    <property type="entry name" value="Cyclase"/>
    <property type="match status" value="1"/>
</dbReference>
<evidence type="ECO:0000313" key="2">
    <source>
        <dbReference type="Proteomes" id="UP000046187"/>
    </source>
</evidence>
<dbReference type="GO" id="GO:0004061">
    <property type="term" value="F:arylformamidase activity"/>
    <property type="evidence" value="ECO:0007669"/>
    <property type="project" value="InterPro"/>
</dbReference>
<dbReference type="SUPFAM" id="SSF102198">
    <property type="entry name" value="Putative cyclase"/>
    <property type="match status" value="1"/>
</dbReference>
<sequence length="268" mass="29008">MPSSLAASPAALPRLIDLSMAIENDVPSDPPMMQPKITYHGHHATAPQMAAFFPGLDTADLPGGEGWAIEELRLSTHNGTHMDAPYHYHSTMDGGAPAMTIDEVPLDWCLRPGVKLDFRHLPDGHVVGAAEVEAELARIGHLLQPLDIVLVNTAAAARHGELAYVDSGCGIGREATLYLLERGVRVTGTDAWSWDAPFSHTARRYAQTGDASVIWEGHRAGMQTGYCHMEKLRNLDALPAHGFRVCCFPVKIHRASAGWTRAVALLDA</sequence>
<proteinExistence type="predicted"/>
<dbReference type="GO" id="GO:0019441">
    <property type="term" value="P:L-tryptophan catabolic process to kynurenine"/>
    <property type="evidence" value="ECO:0007669"/>
    <property type="project" value="InterPro"/>
</dbReference>